<evidence type="ECO:0000256" key="3">
    <source>
        <dbReference type="RuleBase" id="RU003707"/>
    </source>
</evidence>
<evidence type="ECO:0000313" key="4">
    <source>
        <dbReference type="EMBL" id="EAR23075.1"/>
    </source>
</evidence>
<dbReference type="SUPFAM" id="SSF52096">
    <property type="entry name" value="ClpP/crotonase"/>
    <property type="match status" value="1"/>
</dbReference>
<evidence type="ECO:0000313" key="5">
    <source>
        <dbReference type="Proteomes" id="UP000003374"/>
    </source>
</evidence>
<dbReference type="RefSeq" id="WP_005003954.1">
    <property type="nucleotide sequence ID" value="NZ_CH672427.1"/>
</dbReference>
<dbReference type="InterPro" id="IPR001753">
    <property type="entry name" value="Enoyl-CoA_hydra/iso"/>
</dbReference>
<dbReference type="Gene3D" id="3.90.226.10">
    <property type="entry name" value="2-enoyl-CoA Hydratase, Chain A, domain 1"/>
    <property type="match status" value="1"/>
</dbReference>
<dbReference type="STRING" id="314278.NB231_14683"/>
<dbReference type="Gene3D" id="3.40.50.720">
    <property type="entry name" value="NAD(P)-binding Rossmann-like Domain"/>
    <property type="match status" value="2"/>
</dbReference>
<dbReference type="HOGENOM" id="CLU_345375_0_0_6"/>
<dbReference type="InterPro" id="IPR011032">
    <property type="entry name" value="GroES-like_sf"/>
</dbReference>
<dbReference type="eggNOG" id="COG1024">
    <property type="taxonomic scope" value="Bacteria"/>
</dbReference>
<dbReference type="GO" id="GO:0006635">
    <property type="term" value="P:fatty acid beta-oxidation"/>
    <property type="evidence" value="ECO:0007669"/>
    <property type="project" value="TreeGrafter"/>
</dbReference>
<dbReference type="InterPro" id="IPR036291">
    <property type="entry name" value="NAD(P)-bd_dom_sf"/>
</dbReference>
<dbReference type="CDD" id="cd06558">
    <property type="entry name" value="crotonase-like"/>
    <property type="match status" value="1"/>
</dbReference>
<comment type="caution">
    <text evidence="4">The sequence shown here is derived from an EMBL/GenBank/DDBJ whole genome shotgun (WGS) entry which is preliminary data.</text>
</comment>
<organism evidence="4 5">
    <name type="scientific">Nitrococcus mobilis Nb-231</name>
    <dbReference type="NCBI Taxonomy" id="314278"/>
    <lineage>
        <taxon>Bacteria</taxon>
        <taxon>Pseudomonadati</taxon>
        <taxon>Pseudomonadota</taxon>
        <taxon>Gammaproteobacteria</taxon>
        <taxon>Chromatiales</taxon>
        <taxon>Ectothiorhodospiraceae</taxon>
        <taxon>Nitrococcus</taxon>
    </lineage>
</organism>
<dbReference type="AlphaFoldDB" id="A4BL87"/>
<dbReference type="Gene3D" id="3.90.180.10">
    <property type="entry name" value="Medium-chain alcohol dehydrogenases, catalytic domain"/>
    <property type="match status" value="1"/>
</dbReference>
<reference evidence="4 5" key="1">
    <citation type="submission" date="2006-02" db="EMBL/GenBank/DDBJ databases">
        <authorList>
            <person name="Waterbury J."/>
            <person name="Ferriera S."/>
            <person name="Johnson J."/>
            <person name="Kravitz S."/>
            <person name="Halpern A."/>
            <person name="Remington K."/>
            <person name="Beeson K."/>
            <person name="Tran B."/>
            <person name="Rogers Y.-H."/>
            <person name="Friedman R."/>
            <person name="Venter J.C."/>
        </authorList>
    </citation>
    <scope>NUCLEOTIDE SEQUENCE [LARGE SCALE GENOMIC DNA]</scope>
    <source>
        <strain evidence="4 5">Nb-231</strain>
    </source>
</reference>
<dbReference type="eggNOG" id="COG0604">
    <property type="taxonomic scope" value="Bacteria"/>
</dbReference>
<dbReference type="InterPro" id="IPR029045">
    <property type="entry name" value="ClpP/crotonase-like_dom_sf"/>
</dbReference>
<sequence>MPQPVFEDEQYLRVRYDRVPASQGALIATVLLHHPPVNALSSRVLEALARVFEHLEHHEEVRAVVLSARAAGSFSAGADIRELLGGINEPAAARALAAKAHALLAGIEAMDKPVIAAIDGPALGGGCELVMACHFRIGNARTRMGQPEINLFLPPAFGGTQRLPRLVEAALAEPLTSLPIALGWLLCGRPIRADIAKDGGLLDEVVTGSTDVLSRARLLAAQCARGTQNPVAETMGFRRQQRAQWDAPEVVDWPEIEQDPYLQQCLAQARYAGRGQVAEAIAELVKTGLEEGIEVGLAAEVDAFTRFVLDPEHGGKKGIRLFLDKCSPALPLRRRPQFSAAELERLEDEYWLLPIGSPFVPGVTPLPQMQYAWAVVKDPATGEPEHGAPKEKETEIVLEVPQPKPNEALLYVLASELDRTDVSAITGLPFSVFDLHDEDEHVTGSGGLGLVAELGEAVQAEGRLQVGELVAIYPGRRELLDPQAGAEPMMSRFIHQGYETPDGAHQQFMLVQGPQCLPLPAGVPLEAAGSFLIAAGTAYRGLINALKIQPGQRMLVEDTGCDAGRWAVKLGLARGVKTTSLVSSEAHAAAVRELGAGAINRETEDLAGCFTQVPVDPSRWTEWQTQGETWLAAVRSANDQVLVDCAVCHAGAPGFARGFQALAEGGTLALQGAAADELMTFLGKPGTAEPADMLQRAGLRPGETVVVYYGMTGEEDDDTTGQNLLAAAQAARARLAVITRTQAQQDHVRALELGDALVGVLSIEALEQRAPKFLWGEAPLELPDSRTDSAGCKAALRAFTERTVKPLAGALGQLLRQCNVPSGVPDLIIERARQDTLALSTLLVPPHTGRIVYCEDMAQRRYSFYAPAVGKGQRRILMPGARIVGTHLCNAAEADAVRRLVEAGIIEVPTVHLFDWHECPTAHQAVWEDRLSSATGGTGKAMLNHALPGTGLKNADELAIRWGDQKVQRGR</sequence>
<dbReference type="InterPro" id="IPR018376">
    <property type="entry name" value="Enoyl-CoA_hyd/isom_CS"/>
</dbReference>
<evidence type="ECO:0000256" key="1">
    <source>
        <dbReference type="ARBA" id="ARBA00005254"/>
    </source>
</evidence>
<comment type="catalytic activity">
    <reaction evidence="2">
        <text>a (3S)-3-hydroxyacyl-CoA + NAD(+) = a 3-oxoacyl-CoA + NADH + H(+)</text>
        <dbReference type="Rhea" id="RHEA:22432"/>
        <dbReference type="ChEBI" id="CHEBI:15378"/>
        <dbReference type="ChEBI" id="CHEBI:57318"/>
        <dbReference type="ChEBI" id="CHEBI:57540"/>
        <dbReference type="ChEBI" id="CHEBI:57945"/>
        <dbReference type="ChEBI" id="CHEBI:90726"/>
        <dbReference type="EC" id="1.1.1.35"/>
    </reaction>
</comment>
<dbReference type="EMBL" id="AAOF01000001">
    <property type="protein sequence ID" value="EAR23075.1"/>
    <property type="molecule type" value="Genomic_DNA"/>
</dbReference>
<dbReference type="GO" id="GO:0003857">
    <property type="term" value="F:(3S)-3-hydroxyacyl-CoA dehydrogenase (NAD+) activity"/>
    <property type="evidence" value="ECO:0007669"/>
    <property type="project" value="UniProtKB-EC"/>
</dbReference>
<dbReference type="PANTHER" id="PTHR11941:SF54">
    <property type="entry name" value="ENOYL-COA HYDRATASE, MITOCHONDRIAL"/>
    <property type="match status" value="1"/>
</dbReference>
<dbReference type="PROSITE" id="PS00166">
    <property type="entry name" value="ENOYL_COA_HYDRATASE"/>
    <property type="match status" value="1"/>
</dbReference>
<proteinExistence type="inferred from homology"/>
<dbReference type="PANTHER" id="PTHR11941">
    <property type="entry name" value="ENOYL-COA HYDRATASE-RELATED"/>
    <property type="match status" value="1"/>
</dbReference>
<accession>A4BL87</accession>
<dbReference type="OrthoDB" id="5389341at2"/>
<dbReference type="Proteomes" id="UP000003374">
    <property type="component" value="Unassembled WGS sequence"/>
</dbReference>
<dbReference type="SUPFAM" id="SSF51735">
    <property type="entry name" value="NAD(P)-binding Rossmann-fold domains"/>
    <property type="match status" value="1"/>
</dbReference>
<gene>
    <name evidence="4" type="ORF">NB231_14683</name>
</gene>
<comment type="similarity">
    <text evidence="1 3">Belongs to the enoyl-CoA hydratase/isomerase family.</text>
</comment>
<evidence type="ECO:0000256" key="2">
    <source>
        <dbReference type="ARBA" id="ARBA00049556"/>
    </source>
</evidence>
<protein>
    <submittedName>
        <fullName evidence="4">Crotonyl-CoA reductase</fullName>
    </submittedName>
</protein>
<dbReference type="SUPFAM" id="SSF50129">
    <property type="entry name" value="GroES-like"/>
    <property type="match status" value="1"/>
</dbReference>
<dbReference type="Pfam" id="PF00378">
    <property type="entry name" value="ECH_1"/>
    <property type="match status" value="1"/>
</dbReference>
<name>A4BL87_9GAMM</name>
<keyword evidence="5" id="KW-1185">Reference proteome</keyword>